<keyword evidence="3" id="KW-1185">Reference proteome</keyword>
<evidence type="ECO:0000313" key="2">
    <source>
        <dbReference type="EMBL" id="TCS83560.1"/>
    </source>
</evidence>
<protein>
    <submittedName>
        <fullName evidence="2">Soluble lytic murein transglycosylase</fullName>
    </submittedName>
</protein>
<dbReference type="PANTHER" id="PTHR37423:SF2">
    <property type="entry name" value="MEMBRANE-BOUND LYTIC MUREIN TRANSGLYCOSYLASE C"/>
    <property type="match status" value="1"/>
</dbReference>
<dbReference type="InterPro" id="IPR008258">
    <property type="entry name" value="Transglycosylase_SLT_dom_1"/>
</dbReference>
<feature type="domain" description="Transglycosylase SLT" evidence="1">
    <location>
        <begin position="42"/>
        <end position="149"/>
    </location>
</feature>
<dbReference type="OrthoDB" id="9815002at2"/>
<evidence type="ECO:0000259" key="1">
    <source>
        <dbReference type="Pfam" id="PF01464"/>
    </source>
</evidence>
<reference evidence="2 3" key="1">
    <citation type="submission" date="2019-03" db="EMBL/GenBank/DDBJ databases">
        <title>Genomic Encyclopedia of Type Strains, Phase IV (KMG-IV): sequencing the most valuable type-strain genomes for metagenomic binning, comparative biology and taxonomic classification.</title>
        <authorList>
            <person name="Goeker M."/>
        </authorList>
    </citation>
    <scope>NUCLEOTIDE SEQUENCE [LARGE SCALE GENOMIC DNA]</scope>
    <source>
        <strain evidence="2 3">DSM 23802</strain>
    </source>
</reference>
<evidence type="ECO:0000313" key="3">
    <source>
        <dbReference type="Proteomes" id="UP000295788"/>
    </source>
</evidence>
<dbReference type="PANTHER" id="PTHR37423">
    <property type="entry name" value="SOLUBLE LYTIC MUREIN TRANSGLYCOSYLASE-RELATED"/>
    <property type="match status" value="1"/>
</dbReference>
<dbReference type="Gene3D" id="1.10.530.10">
    <property type="match status" value="1"/>
</dbReference>
<name>A0A4R3KL97_9BACI</name>
<proteinExistence type="predicted"/>
<comment type="caution">
    <text evidence="2">The sequence shown here is derived from an EMBL/GenBank/DDBJ whole genome shotgun (WGS) entry which is preliminary data.</text>
</comment>
<dbReference type="CDD" id="cd16896">
    <property type="entry name" value="LT_Slt70-like"/>
    <property type="match status" value="1"/>
</dbReference>
<dbReference type="EMBL" id="SMAB01000004">
    <property type="protein sequence ID" value="TCS83560.1"/>
    <property type="molecule type" value="Genomic_DNA"/>
</dbReference>
<accession>A0A4R3KL97</accession>
<dbReference type="SUPFAM" id="SSF53955">
    <property type="entry name" value="Lysozyme-like"/>
    <property type="match status" value="1"/>
</dbReference>
<dbReference type="InterPro" id="IPR023346">
    <property type="entry name" value="Lysozyme-like_dom_sf"/>
</dbReference>
<organism evidence="2 3">
    <name type="scientific">Tepidibacillus fermentans</name>
    <dbReference type="NCBI Taxonomy" id="1281767"/>
    <lineage>
        <taxon>Bacteria</taxon>
        <taxon>Bacillati</taxon>
        <taxon>Bacillota</taxon>
        <taxon>Bacilli</taxon>
        <taxon>Bacillales</taxon>
        <taxon>Bacillaceae</taxon>
        <taxon>Tepidibacillus</taxon>
    </lineage>
</organism>
<gene>
    <name evidence="2" type="ORF">EDD72_104115</name>
</gene>
<dbReference type="Pfam" id="PF01464">
    <property type="entry name" value="SLT"/>
    <property type="match status" value="1"/>
</dbReference>
<dbReference type="Proteomes" id="UP000295788">
    <property type="component" value="Unassembled WGS sequence"/>
</dbReference>
<dbReference type="RefSeq" id="WP_132767488.1">
    <property type="nucleotide sequence ID" value="NZ_SMAB01000004.1"/>
</dbReference>
<dbReference type="AlphaFoldDB" id="A0A4R3KL97"/>
<sequence>MLQLKRYKKPLFFFFLLFLVFLSINSRTVWKFMYPIKYEKQIKIYTSKFHVDPYLVLAIIQVETRFQKDKHSPKGAVGLMQIMPETANWIAKRAEFPSEMVQNLHQPENNIAFGSWYLSKMNQQFNGNIYATIAAYNAGPGNVEKWIQQGLWDGSLEHLDRIPFGETRHYVQRVLHFYDRYQWIYKYDF</sequence>